<protein>
    <submittedName>
        <fullName evidence="2">Chemotaxis protein CheW</fullName>
    </submittedName>
</protein>
<dbReference type="Gene3D" id="2.40.50.180">
    <property type="entry name" value="CheA-289, Domain 4"/>
    <property type="match status" value="1"/>
</dbReference>
<evidence type="ECO:0000313" key="3">
    <source>
        <dbReference type="Proteomes" id="UP001652445"/>
    </source>
</evidence>
<dbReference type="Proteomes" id="UP001652445">
    <property type="component" value="Unassembled WGS sequence"/>
</dbReference>
<dbReference type="InterPro" id="IPR002545">
    <property type="entry name" value="CheW-lke_dom"/>
</dbReference>
<keyword evidence="3" id="KW-1185">Reference proteome</keyword>
<dbReference type="InterPro" id="IPR039315">
    <property type="entry name" value="CheW"/>
</dbReference>
<dbReference type="PANTHER" id="PTHR22617:SF23">
    <property type="entry name" value="CHEMOTAXIS PROTEIN CHEW"/>
    <property type="match status" value="1"/>
</dbReference>
<feature type="domain" description="CheW-like" evidence="1">
    <location>
        <begin position="6"/>
        <end position="142"/>
    </location>
</feature>
<dbReference type="Gene3D" id="2.30.30.40">
    <property type="entry name" value="SH3 Domains"/>
    <property type="match status" value="1"/>
</dbReference>
<dbReference type="SMART" id="SM00260">
    <property type="entry name" value="CheW"/>
    <property type="match status" value="1"/>
</dbReference>
<reference evidence="2 3" key="1">
    <citation type="submission" date="2022-09" db="EMBL/GenBank/DDBJ databases">
        <authorList>
            <person name="Han X.L."/>
            <person name="Wang Q."/>
            <person name="Lu T."/>
        </authorList>
    </citation>
    <scope>NUCLEOTIDE SEQUENCE [LARGE SCALE GENOMIC DNA]</scope>
    <source>
        <strain evidence="2 3">WQ 127069</strain>
    </source>
</reference>
<sequence>MSILLQEQYIEIVLGKAYYALATQEVDKIIKMQTIFDTPEDNSYLRGFIYLREKAIPVISLRTLFGMTEEVFTPATRIIIHKHHRESIGFIVDQVNKVSVYENIQPVRDKLGSVKGTYFKGTTNRDGVPVGVLNMNEIVAHA</sequence>
<dbReference type="RefSeq" id="WP_262687766.1">
    <property type="nucleotide sequence ID" value="NZ_JAOQIO010000110.1"/>
</dbReference>
<dbReference type="SUPFAM" id="SSF50341">
    <property type="entry name" value="CheW-like"/>
    <property type="match status" value="1"/>
</dbReference>
<evidence type="ECO:0000259" key="1">
    <source>
        <dbReference type="PROSITE" id="PS50851"/>
    </source>
</evidence>
<gene>
    <name evidence="2" type="ORF">OB236_32930</name>
</gene>
<dbReference type="Pfam" id="PF01584">
    <property type="entry name" value="CheW"/>
    <property type="match status" value="1"/>
</dbReference>
<proteinExistence type="predicted"/>
<evidence type="ECO:0000313" key="2">
    <source>
        <dbReference type="EMBL" id="MCU6796943.1"/>
    </source>
</evidence>
<organism evidence="2 3">
    <name type="scientific">Paenibacillus baimaensis</name>
    <dbReference type="NCBI Taxonomy" id="2982185"/>
    <lineage>
        <taxon>Bacteria</taxon>
        <taxon>Bacillati</taxon>
        <taxon>Bacillota</taxon>
        <taxon>Bacilli</taxon>
        <taxon>Bacillales</taxon>
        <taxon>Paenibacillaceae</taxon>
        <taxon>Paenibacillus</taxon>
    </lineage>
</organism>
<name>A0ABT2UQK8_9BACL</name>
<dbReference type="PANTHER" id="PTHR22617">
    <property type="entry name" value="CHEMOTAXIS SENSOR HISTIDINE KINASE-RELATED"/>
    <property type="match status" value="1"/>
</dbReference>
<dbReference type="EMBL" id="JAOQIO010000110">
    <property type="protein sequence ID" value="MCU6796943.1"/>
    <property type="molecule type" value="Genomic_DNA"/>
</dbReference>
<dbReference type="InterPro" id="IPR036061">
    <property type="entry name" value="CheW-like_dom_sf"/>
</dbReference>
<dbReference type="PROSITE" id="PS50851">
    <property type="entry name" value="CHEW"/>
    <property type="match status" value="1"/>
</dbReference>
<accession>A0ABT2UQK8</accession>
<comment type="caution">
    <text evidence="2">The sequence shown here is derived from an EMBL/GenBank/DDBJ whole genome shotgun (WGS) entry which is preliminary data.</text>
</comment>